<name>A0A7J4IRP0_9ARCH</name>
<gene>
    <name evidence="1" type="ORF">HA237_02230</name>
    <name evidence="2" type="ORF">J4224_01845</name>
</gene>
<dbReference type="EMBL" id="JAGVWF010000025">
    <property type="protein sequence ID" value="MBS3059148.1"/>
    <property type="molecule type" value="Genomic_DNA"/>
</dbReference>
<protein>
    <recommendedName>
        <fullName evidence="4">Class III signal peptide-containing protein</fullName>
    </recommendedName>
</protein>
<evidence type="ECO:0000313" key="3">
    <source>
        <dbReference type="Proteomes" id="UP000577419"/>
    </source>
</evidence>
<dbReference type="Proteomes" id="UP000683213">
    <property type="component" value="Unassembled WGS sequence"/>
</dbReference>
<dbReference type="AlphaFoldDB" id="A0A7J4IRP0"/>
<proteinExistence type="predicted"/>
<evidence type="ECO:0000313" key="1">
    <source>
        <dbReference type="EMBL" id="HIH08168.1"/>
    </source>
</evidence>
<sequence length="57" mass="6252">MEQRAQVSFEYLITVTFALLLVLAASVIALQVVTVSNVAQQQILESRDSTISSLLEN</sequence>
<dbReference type="Proteomes" id="UP000577419">
    <property type="component" value="Unassembled WGS sequence"/>
</dbReference>
<evidence type="ECO:0000313" key="2">
    <source>
        <dbReference type="EMBL" id="MBS3059148.1"/>
    </source>
</evidence>
<organism evidence="1 3">
    <name type="scientific">Candidatus Iainarchaeum sp</name>
    <dbReference type="NCBI Taxonomy" id="3101447"/>
    <lineage>
        <taxon>Archaea</taxon>
        <taxon>Candidatus Iainarchaeota</taxon>
        <taxon>Candidatus Iainarchaeia</taxon>
        <taxon>Candidatus Iainarchaeales</taxon>
        <taxon>Candidatus Iainarchaeaceae</taxon>
        <taxon>Candidatus Iainarchaeum</taxon>
    </lineage>
</organism>
<evidence type="ECO:0008006" key="4">
    <source>
        <dbReference type="Google" id="ProtNLM"/>
    </source>
</evidence>
<reference evidence="1" key="1">
    <citation type="journal article" date="2020" name="bioRxiv">
        <title>A rank-normalized archaeal taxonomy based on genome phylogeny resolves widespread incomplete and uneven classifications.</title>
        <authorList>
            <person name="Rinke C."/>
            <person name="Chuvochina M."/>
            <person name="Mussig A.J."/>
            <person name="Chaumeil P.-A."/>
            <person name="Waite D.W."/>
            <person name="Whitman W.B."/>
            <person name="Parks D.H."/>
            <person name="Hugenholtz P."/>
        </authorList>
    </citation>
    <scope>NUCLEOTIDE SEQUENCE</scope>
    <source>
        <strain evidence="1">UBA10011</strain>
    </source>
</reference>
<accession>A0A7J4IRP0</accession>
<reference evidence="2" key="3">
    <citation type="submission" date="2021-05" db="EMBL/GenBank/DDBJ databases">
        <title>Protein family content uncovers lineage relationships and bacterial pathway maintenance mechanisms in DPANN archaea.</title>
        <authorList>
            <person name="Castelle C.J."/>
            <person name="Meheust R."/>
            <person name="Jaffe A.L."/>
            <person name="Seitz K."/>
            <person name="Gong X."/>
            <person name="Baker B.J."/>
            <person name="Banfield J.F."/>
        </authorList>
    </citation>
    <scope>NUCLEOTIDE SEQUENCE</scope>
    <source>
        <strain evidence="2">RIFCSPHIGHO2_01_FULL_GW2011_AR10_43_9</strain>
    </source>
</reference>
<comment type="caution">
    <text evidence="1">The sequence shown here is derived from an EMBL/GenBank/DDBJ whole genome shotgun (WGS) entry which is preliminary data.</text>
</comment>
<reference evidence="2" key="2">
    <citation type="submission" date="2021-03" db="EMBL/GenBank/DDBJ databases">
        <authorList>
            <person name="Jaffe A."/>
        </authorList>
    </citation>
    <scope>NUCLEOTIDE SEQUENCE</scope>
    <source>
        <strain evidence="2">RIFCSPHIGHO2_01_FULL_GW2011_AR10_43_9</strain>
    </source>
</reference>
<dbReference type="EMBL" id="DUFG01000013">
    <property type="protein sequence ID" value="HIH08168.1"/>
    <property type="molecule type" value="Genomic_DNA"/>
</dbReference>